<reference evidence="12 15" key="2">
    <citation type="submission" date="2019-02" db="EMBL/GenBank/DDBJ databases">
        <title>Complete genome sequence of Desulfobacter hydrogenophilus AcRS1.</title>
        <authorList>
            <person name="Marietou A."/>
            <person name="Lund M.B."/>
            <person name="Marshall I.P.G."/>
            <person name="Schreiber L."/>
            <person name="Jorgensen B."/>
        </authorList>
    </citation>
    <scope>NUCLEOTIDE SEQUENCE [LARGE SCALE GENOMIC DNA]</scope>
    <source>
        <strain evidence="12 15">AcRS1</strain>
    </source>
</reference>
<organism evidence="13 14">
    <name type="scientific">Desulfobacter hydrogenophilus</name>
    <dbReference type="NCBI Taxonomy" id="2291"/>
    <lineage>
        <taxon>Bacteria</taxon>
        <taxon>Pseudomonadati</taxon>
        <taxon>Thermodesulfobacteriota</taxon>
        <taxon>Desulfobacteria</taxon>
        <taxon>Desulfobacterales</taxon>
        <taxon>Desulfobacteraceae</taxon>
        <taxon>Desulfobacter</taxon>
    </lineage>
</organism>
<accession>A0A328FKE2</accession>
<evidence type="ECO:0000256" key="5">
    <source>
        <dbReference type="ARBA" id="ARBA00022785"/>
    </source>
</evidence>
<reference evidence="13 14" key="1">
    <citation type="submission" date="2018-06" db="EMBL/GenBank/DDBJ databases">
        <title>Complete Genome Sequence of Desulfobacter hydrogenophilus (DSM3380).</title>
        <authorList>
            <person name="Marietou A."/>
            <person name="Schreiber L."/>
            <person name="Marshall I."/>
            <person name="Jorgensen B."/>
        </authorList>
    </citation>
    <scope>NUCLEOTIDE SEQUENCE [LARGE SCALE GENOMIC DNA]</scope>
    <source>
        <strain evidence="13 14">DSM 3380</strain>
    </source>
</reference>
<evidence type="ECO:0000256" key="11">
    <source>
        <dbReference type="HAMAP-Rule" id="MF_01633"/>
    </source>
</evidence>
<dbReference type="Gene3D" id="3.40.50.620">
    <property type="entry name" value="HUPs"/>
    <property type="match status" value="1"/>
</dbReference>
<feature type="binding site" evidence="11">
    <location>
        <position position="194"/>
    </location>
    <ligand>
        <name>Zn(2+)</name>
        <dbReference type="ChEBI" id="CHEBI:29105"/>
    </ligand>
</feature>
<evidence type="ECO:0000256" key="2">
    <source>
        <dbReference type="ARBA" id="ARBA00022598"/>
    </source>
</evidence>
<dbReference type="AlphaFoldDB" id="A0A328FKE2"/>
<dbReference type="PANTHER" id="PTHR42914">
    <property type="entry name" value="7-CYANO-7-DEAZAGUANINE SYNTHASE"/>
    <property type="match status" value="1"/>
</dbReference>
<dbReference type="GO" id="GO:0005524">
    <property type="term" value="F:ATP binding"/>
    <property type="evidence" value="ECO:0007669"/>
    <property type="project" value="UniProtKB-UniRule"/>
</dbReference>
<dbReference type="PIRSF" id="PIRSF006293">
    <property type="entry name" value="ExsB"/>
    <property type="match status" value="1"/>
</dbReference>
<dbReference type="PANTHER" id="PTHR42914:SF1">
    <property type="entry name" value="7-CYANO-7-DEAZAGUANINE SYNTHASE"/>
    <property type="match status" value="1"/>
</dbReference>
<keyword evidence="4 11" id="KW-0547">Nucleotide-binding</keyword>
<evidence type="ECO:0000256" key="9">
    <source>
        <dbReference type="ARBA" id="ARBA00039149"/>
    </source>
</evidence>
<comment type="function">
    <text evidence="11">Catalyzes the ATP-dependent conversion of 7-carboxy-7-deazaguanine (CDG) to 7-cyano-7-deazaguanine (preQ(0)).</text>
</comment>
<evidence type="ECO:0000313" key="14">
    <source>
        <dbReference type="Proteomes" id="UP000248798"/>
    </source>
</evidence>
<evidence type="ECO:0000313" key="12">
    <source>
        <dbReference type="EMBL" id="QBH12632.1"/>
    </source>
</evidence>
<keyword evidence="2 11" id="KW-0436">Ligase</keyword>
<evidence type="ECO:0000313" key="15">
    <source>
        <dbReference type="Proteomes" id="UP000293902"/>
    </source>
</evidence>
<keyword evidence="5 11" id="KW-0671">Queuosine biosynthesis</keyword>
<dbReference type="EC" id="6.3.4.20" evidence="9 11"/>
<sequence>MTKKAVVLSSGGIDSTTAMAIARDRGHNIYSLSFSYGQRHSVELECAKKVACHMGAVMHKIVDIDLRQFGGSALTDDIAVPKHESVSQIDQTQIPVTYVPARNTIFLSYAMAWAEVLKAEAIFIGVTAVDYSGYPDCRPQFIEAFQTMANLATKTGITKQTVLTIETPLIQMSKSEIITTGHGLGVDYSLTISCYDPDSQGRSCGRCDSCLHRKKGFTEAGLPDPTPYIRDPQSYSNLLQLKS</sequence>
<feature type="binding site" evidence="11">
    <location>
        <position position="204"/>
    </location>
    <ligand>
        <name>Zn(2+)</name>
        <dbReference type="ChEBI" id="CHEBI:29105"/>
    </ligand>
</feature>
<evidence type="ECO:0000256" key="3">
    <source>
        <dbReference type="ARBA" id="ARBA00022723"/>
    </source>
</evidence>
<feature type="binding site" evidence="11">
    <location>
        <position position="210"/>
    </location>
    <ligand>
        <name>Zn(2+)</name>
        <dbReference type="ChEBI" id="CHEBI:29105"/>
    </ligand>
</feature>
<dbReference type="GO" id="GO:0008616">
    <property type="term" value="P:tRNA queuosine(34) biosynthetic process"/>
    <property type="evidence" value="ECO:0007669"/>
    <property type="project" value="UniProtKB-UniRule"/>
</dbReference>
<keyword evidence="7 11" id="KW-0067">ATP-binding</keyword>
<feature type="binding site" evidence="11">
    <location>
        <position position="207"/>
    </location>
    <ligand>
        <name>Zn(2+)</name>
        <dbReference type="ChEBI" id="CHEBI:29105"/>
    </ligand>
</feature>
<evidence type="ECO:0000256" key="8">
    <source>
        <dbReference type="ARBA" id="ARBA00037993"/>
    </source>
</evidence>
<keyword evidence="3 11" id="KW-0479">Metal-binding</keyword>
<dbReference type="RefSeq" id="WP_111953842.1">
    <property type="nucleotide sequence ID" value="NZ_CP036313.1"/>
</dbReference>
<dbReference type="NCBIfam" id="TIGR00364">
    <property type="entry name" value="7-cyano-7-deazaguanine synthase QueC"/>
    <property type="match status" value="1"/>
</dbReference>
<evidence type="ECO:0000256" key="4">
    <source>
        <dbReference type="ARBA" id="ARBA00022741"/>
    </source>
</evidence>
<comment type="similarity">
    <text evidence="8 11">Belongs to the QueC family.</text>
</comment>
<dbReference type="GO" id="GO:0008270">
    <property type="term" value="F:zinc ion binding"/>
    <property type="evidence" value="ECO:0007669"/>
    <property type="project" value="UniProtKB-UniRule"/>
</dbReference>
<comment type="cofactor">
    <cofactor evidence="11">
        <name>Zn(2+)</name>
        <dbReference type="ChEBI" id="CHEBI:29105"/>
    </cofactor>
    <text evidence="11">Binds 1 zinc ion per subunit.</text>
</comment>
<dbReference type="EMBL" id="CP036313">
    <property type="protein sequence ID" value="QBH12632.1"/>
    <property type="molecule type" value="Genomic_DNA"/>
</dbReference>
<dbReference type="OrthoDB" id="9789567at2"/>
<protein>
    <recommendedName>
        <fullName evidence="9 11">7-cyano-7-deazaguanine synthase</fullName>
        <ecNumber evidence="9 11">6.3.4.20</ecNumber>
    </recommendedName>
    <alternativeName>
        <fullName evidence="11">7-cyano-7-carbaguanine synthase</fullName>
    </alternativeName>
    <alternativeName>
        <fullName evidence="11">PreQ(0) synthase</fullName>
    </alternativeName>
    <alternativeName>
        <fullName evidence="11">Queuosine biosynthesis protein QueC</fullName>
    </alternativeName>
</protein>
<dbReference type="Proteomes" id="UP000248798">
    <property type="component" value="Unassembled WGS sequence"/>
</dbReference>
<feature type="binding site" evidence="11">
    <location>
        <begin position="9"/>
        <end position="19"/>
    </location>
    <ligand>
        <name>ATP</name>
        <dbReference type="ChEBI" id="CHEBI:30616"/>
    </ligand>
</feature>
<dbReference type="InterPro" id="IPR018317">
    <property type="entry name" value="QueC"/>
</dbReference>
<proteinExistence type="inferred from homology"/>
<dbReference type="InterPro" id="IPR014729">
    <property type="entry name" value="Rossmann-like_a/b/a_fold"/>
</dbReference>
<evidence type="ECO:0000256" key="6">
    <source>
        <dbReference type="ARBA" id="ARBA00022833"/>
    </source>
</evidence>
<dbReference type="SUPFAM" id="SSF52402">
    <property type="entry name" value="Adenine nucleotide alpha hydrolases-like"/>
    <property type="match status" value="1"/>
</dbReference>
<gene>
    <name evidence="11 13" type="primary">queC</name>
    <name evidence="13" type="ORF">DO021_03705</name>
    <name evidence="12" type="ORF">EYB58_06770</name>
</gene>
<comment type="catalytic activity">
    <reaction evidence="10 11">
        <text>7-carboxy-7-carbaguanine + NH4(+) + 2 ATP = 7-cyano-7-carbaguanine + 2 AMP + 2 diphosphate + 2 H(+)</text>
        <dbReference type="Rhea" id="RHEA:27982"/>
        <dbReference type="ChEBI" id="CHEBI:15378"/>
        <dbReference type="ChEBI" id="CHEBI:28938"/>
        <dbReference type="ChEBI" id="CHEBI:30616"/>
        <dbReference type="ChEBI" id="CHEBI:33019"/>
        <dbReference type="ChEBI" id="CHEBI:45075"/>
        <dbReference type="ChEBI" id="CHEBI:61036"/>
        <dbReference type="ChEBI" id="CHEBI:456215"/>
        <dbReference type="EC" id="6.3.4.20"/>
    </reaction>
</comment>
<dbReference type="HAMAP" id="MF_01633">
    <property type="entry name" value="QueC"/>
    <property type="match status" value="1"/>
</dbReference>
<evidence type="ECO:0000256" key="1">
    <source>
        <dbReference type="ARBA" id="ARBA00005061"/>
    </source>
</evidence>
<evidence type="ECO:0000313" key="13">
    <source>
        <dbReference type="EMBL" id="RAM03405.1"/>
    </source>
</evidence>
<dbReference type="EMBL" id="QLNI01000005">
    <property type="protein sequence ID" value="RAM03405.1"/>
    <property type="molecule type" value="Genomic_DNA"/>
</dbReference>
<dbReference type="CDD" id="cd01995">
    <property type="entry name" value="QueC-like"/>
    <property type="match status" value="1"/>
</dbReference>
<dbReference type="Proteomes" id="UP000293902">
    <property type="component" value="Chromosome"/>
</dbReference>
<comment type="pathway">
    <text evidence="1 11">Purine metabolism; 7-cyano-7-deazaguanine biosynthesis.</text>
</comment>
<dbReference type="Pfam" id="PF06508">
    <property type="entry name" value="QueC"/>
    <property type="match status" value="1"/>
</dbReference>
<evidence type="ECO:0000256" key="10">
    <source>
        <dbReference type="ARBA" id="ARBA00047890"/>
    </source>
</evidence>
<evidence type="ECO:0000256" key="7">
    <source>
        <dbReference type="ARBA" id="ARBA00022840"/>
    </source>
</evidence>
<keyword evidence="15" id="KW-1185">Reference proteome</keyword>
<dbReference type="GO" id="GO:0016879">
    <property type="term" value="F:ligase activity, forming carbon-nitrogen bonds"/>
    <property type="evidence" value="ECO:0007669"/>
    <property type="project" value="UniProtKB-UniRule"/>
</dbReference>
<dbReference type="UniPathway" id="UPA00391"/>
<keyword evidence="6 11" id="KW-0862">Zinc</keyword>
<name>A0A328FKE2_9BACT</name>